<evidence type="ECO:0000256" key="1">
    <source>
        <dbReference type="SAM" id="MobiDB-lite"/>
    </source>
</evidence>
<keyword evidence="4" id="KW-1185">Reference proteome</keyword>
<feature type="compositionally biased region" description="Low complexity" evidence="1">
    <location>
        <begin position="18"/>
        <end position="36"/>
    </location>
</feature>
<dbReference type="PANTHER" id="PTHR28031">
    <property type="entry name" value="PROLINE-RICH PROTEIN HUA1"/>
    <property type="match status" value="1"/>
</dbReference>
<dbReference type="EMBL" id="FM992692">
    <property type="protein sequence ID" value="CAX41826.1"/>
    <property type="molecule type" value="Genomic_DNA"/>
</dbReference>
<feature type="region of interest" description="Disordered" evidence="1">
    <location>
        <begin position="1"/>
        <end position="63"/>
    </location>
</feature>
<dbReference type="AlphaFoldDB" id="B9WI29"/>
<dbReference type="InterPro" id="IPR038910">
    <property type="entry name" value="Hua1-like"/>
</dbReference>
<proteinExistence type="predicted"/>
<feature type="compositionally biased region" description="Pro residues" evidence="1">
    <location>
        <begin position="37"/>
        <end position="55"/>
    </location>
</feature>
<feature type="compositionally biased region" description="Low complexity" evidence="1">
    <location>
        <begin position="251"/>
        <end position="266"/>
    </location>
</feature>
<organism evidence="3 4">
    <name type="scientific">Candida dubliniensis (strain CD36 / ATCC MYA-646 / CBS 7987 / NCPF 3949 / NRRL Y-17841)</name>
    <name type="common">Yeast</name>
    <dbReference type="NCBI Taxonomy" id="573826"/>
    <lineage>
        <taxon>Eukaryota</taxon>
        <taxon>Fungi</taxon>
        <taxon>Dikarya</taxon>
        <taxon>Ascomycota</taxon>
        <taxon>Saccharomycotina</taxon>
        <taxon>Pichiomycetes</taxon>
        <taxon>Debaryomycetaceae</taxon>
        <taxon>Candida/Lodderomyces clade</taxon>
        <taxon>Candida</taxon>
    </lineage>
</organism>
<dbReference type="KEGG" id="cdu:CD36_54470"/>
<reference evidence="3 4" key="1">
    <citation type="journal article" date="2009" name="Genome Res.">
        <title>Comparative genomics of the fungal pathogens Candida dubliniensis and Candida albicans.</title>
        <authorList>
            <person name="Jackson A.P."/>
            <person name="Gamble J.A."/>
            <person name="Yeomans T."/>
            <person name="Moran G.P."/>
            <person name="Saunders D."/>
            <person name="Harris D."/>
            <person name="Aslett M."/>
            <person name="Barrell J.F."/>
            <person name="Butler G."/>
            <person name="Citiulo F."/>
            <person name="Coleman D.C."/>
            <person name="de Groot P.W.J."/>
            <person name="Goodwin T.J."/>
            <person name="Quail M.A."/>
            <person name="McQuillan J."/>
            <person name="Munro C.A."/>
            <person name="Pain A."/>
            <person name="Poulter R.T."/>
            <person name="Rajandream M.A."/>
            <person name="Renauld H."/>
            <person name="Spiering M.J."/>
            <person name="Tivey A."/>
            <person name="Gow N.A.R."/>
            <person name="Barrell B."/>
            <person name="Sullivan D.J."/>
            <person name="Berriman M."/>
        </authorList>
    </citation>
    <scope>NUCLEOTIDE SEQUENCE [LARGE SCALE GENOMIC DNA]</scope>
    <source>
        <strain evidence="4">CD36 / ATCC MYA-646 / CBS 7987 / NCPF 3949 / NRRL Y-17841</strain>
    </source>
</reference>
<dbReference type="RefSeq" id="XP_002420741.1">
    <property type="nucleotide sequence ID" value="XM_002420696.1"/>
</dbReference>
<sequence length="266" mass="29536">MTNNNDFDLPPSYDEAVNSSSSSNSNSTRPNQSSSQPPAPPARPQTNRPQPPPPSSSSSSNANLYTNNLNLPFTYKRGYYCSKCKNSGYKKNGDICHKCWDTLYLNQNAYNPNQTNLPFTYPKRYYCCKCRNTGYKLKNGKTCQNCWESFGPRNSYSFVNTNYQPSYFGGTTFIPSTMGPPIPNAKRVAPGSPELGGILCGNCRGQGMVHFLFDTDLCPVCGGLGRVFTGPPRPPPPHPPPPPPPMPQTPYMPQYQPQYMNYGPKR</sequence>
<evidence type="ECO:0000313" key="4">
    <source>
        <dbReference type="Proteomes" id="UP000002605"/>
    </source>
</evidence>
<name>B9WI29_CANDC</name>
<dbReference type="eggNOG" id="ENOG502S12N">
    <property type="taxonomic scope" value="Eukaryota"/>
</dbReference>
<dbReference type="HOGENOM" id="CLU_078573_0_0_1"/>
<dbReference type="PANTHER" id="PTHR28031:SF1">
    <property type="entry name" value="PROLINE-RICH PROTEIN HUA1"/>
    <property type="match status" value="1"/>
</dbReference>
<evidence type="ECO:0000313" key="2">
    <source>
        <dbReference type="CGD" id="CAL0000171349"/>
    </source>
</evidence>
<dbReference type="GO" id="GO:0005737">
    <property type="term" value="C:cytoplasm"/>
    <property type="evidence" value="ECO:0007669"/>
    <property type="project" value="TreeGrafter"/>
</dbReference>
<protein>
    <submittedName>
        <fullName evidence="3">Uncharacterized protein ygr268c homologue, putative</fullName>
    </submittedName>
</protein>
<dbReference type="PRINTS" id="PR00049">
    <property type="entry name" value="WILMSTUMOUR"/>
</dbReference>
<evidence type="ECO:0000313" key="3">
    <source>
        <dbReference type="EMBL" id="CAX41826.1"/>
    </source>
</evidence>
<feature type="region of interest" description="Disordered" evidence="1">
    <location>
        <begin position="230"/>
        <end position="266"/>
    </location>
</feature>
<dbReference type="Proteomes" id="UP000002605">
    <property type="component" value="Chromosome 5"/>
</dbReference>
<dbReference type="GeneID" id="8048397"/>
<feature type="compositionally biased region" description="Pro residues" evidence="1">
    <location>
        <begin position="231"/>
        <end position="250"/>
    </location>
</feature>
<dbReference type="OrthoDB" id="2405700at2759"/>
<dbReference type="VEuPathDB" id="FungiDB:CD36_54470"/>
<accession>B9WI29</accession>
<gene>
    <name evidence="2" type="ordered locus">Cd36_54470</name>
    <name evidence="3" type="ORF">CD36_54470</name>
</gene>
<dbReference type="CGD" id="CAL0000171349">
    <property type="gene designation" value="Cd36_54470"/>
</dbReference>